<feature type="region of interest" description="Disordered" evidence="1">
    <location>
        <begin position="1"/>
        <end position="74"/>
    </location>
</feature>
<gene>
    <name evidence="3" type="ORF">E5676_scaffold225G00590</name>
</gene>
<proteinExistence type="predicted"/>
<evidence type="ECO:0000313" key="3">
    <source>
        <dbReference type="EMBL" id="TYK27718.1"/>
    </source>
</evidence>
<sequence length="525" mass="58914">MDDEEELLFQPSISIVPPEQSTATIPSVNTEVISNGNSSKSSQKEVISNEGGNSPSSHVYKNHPSSSFIGDPSAGITTRKKDKIDYAKLIANICYTSSIEPTSINEAFKDDFWINAMQEELLQFQRNNLWTLVPKPDKANIVGTKWILKNKTDEKRSITKNKARLVAQDYSQVEGVDFDETYALVATLKAICLLLSISCLTLSLLWEYVLDFNPIPELAIVMQIGQDAQMTEKVLQEDVSSLVPSSDPSEESLHVDPVRSYVPEHVSHQKSNFSDMDSDKRDDVSLIHILKHGVFSIKSQPNVSIPGPSTANHPSGVPFVSLHSTSSSFQDDILSLNVAQHSSGNVSQVEELDQHHETIRDIPDPVSDIGPFYPQLIREFIVINLPSEFNDPSSPDYQIVHIRGTFLYQIFNDEFVDVGLFIYNQLLRHVGTFGVKIPIPLPRFFSNLLIHPNSNLLTSNNGPRCYPKTLLLSYRLFQGSNVPNIEHDIRSSRNARAFDSKDVFLYIRFLSSLRLGFTGYQYTYS</sequence>
<comment type="caution">
    <text evidence="3">The sequence shown here is derived from an EMBL/GenBank/DDBJ whole genome shotgun (WGS) entry which is preliminary data.</text>
</comment>
<dbReference type="AlphaFoldDB" id="A0A5D3DW56"/>
<dbReference type="Pfam" id="PF07727">
    <property type="entry name" value="RVT_2"/>
    <property type="match status" value="1"/>
</dbReference>
<feature type="compositionally biased region" description="Polar residues" evidence="1">
    <location>
        <begin position="19"/>
        <end position="68"/>
    </location>
</feature>
<dbReference type="InterPro" id="IPR013103">
    <property type="entry name" value="RVT_2"/>
</dbReference>
<dbReference type="EMBL" id="SSTD01002571">
    <property type="protein sequence ID" value="TYK27718.1"/>
    <property type="molecule type" value="Genomic_DNA"/>
</dbReference>
<name>A0A5D3DW56_CUCMM</name>
<evidence type="ECO:0000313" key="4">
    <source>
        <dbReference type="Proteomes" id="UP000321947"/>
    </source>
</evidence>
<accession>A0A5D3DW56</accession>
<evidence type="ECO:0000259" key="2">
    <source>
        <dbReference type="Pfam" id="PF07727"/>
    </source>
</evidence>
<organism evidence="3 4">
    <name type="scientific">Cucumis melo var. makuwa</name>
    <name type="common">Oriental melon</name>
    <dbReference type="NCBI Taxonomy" id="1194695"/>
    <lineage>
        <taxon>Eukaryota</taxon>
        <taxon>Viridiplantae</taxon>
        <taxon>Streptophyta</taxon>
        <taxon>Embryophyta</taxon>
        <taxon>Tracheophyta</taxon>
        <taxon>Spermatophyta</taxon>
        <taxon>Magnoliopsida</taxon>
        <taxon>eudicotyledons</taxon>
        <taxon>Gunneridae</taxon>
        <taxon>Pentapetalae</taxon>
        <taxon>rosids</taxon>
        <taxon>fabids</taxon>
        <taxon>Cucurbitales</taxon>
        <taxon>Cucurbitaceae</taxon>
        <taxon>Benincaseae</taxon>
        <taxon>Cucumis</taxon>
    </lineage>
</organism>
<evidence type="ECO:0000256" key="1">
    <source>
        <dbReference type="SAM" id="MobiDB-lite"/>
    </source>
</evidence>
<feature type="domain" description="Reverse transcriptase Ty1/copia-type" evidence="2">
    <location>
        <begin position="127"/>
        <end position="199"/>
    </location>
</feature>
<protein>
    <submittedName>
        <fullName evidence="3">Putative mitochondrial protein</fullName>
    </submittedName>
</protein>
<dbReference type="Proteomes" id="UP000321947">
    <property type="component" value="Unassembled WGS sequence"/>
</dbReference>
<reference evidence="3 4" key="1">
    <citation type="submission" date="2019-08" db="EMBL/GenBank/DDBJ databases">
        <title>Draft genome sequences of two oriental melons (Cucumis melo L. var makuwa).</title>
        <authorList>
            <person name="Kwon S.-Y."/>
        </authorList>
    </citation>
    <scope>NUCLEOTIDE SEQUENCE [LARGE SCALE GENOMIC DNA]</scope>
    <source>
        <strain evidence="4">cv. Chang Bougi</strain>
        <tissue evidence="3">Leaf</tissue>
    </source>
</reference>